<comment type="similarity">
    <text evidence="2 6">Belongs to the ORC2 family.</text>
</comment>
<feature type="non-terminal residue" evidence="10">
    <location>
        <position position="487"/>
    </location>
</feature>
<name>A0A482VAC2_ASBVE</name>
<dbReference type="GO" id="GO:0006260">
    <property type="term" value="P:DNA replication"/>
    <property type="evidence" value="ECO:0007669"/>
    <property type="project" value="UniProtKB-UniRule"/>
</dbReference>
<evidence type="ECO:0000256" key="5">
    <source>
        <dbReference type="ARBA" id="ARBA00023242"/>
    </source>
</evidence>
<feature type="region of interest" description="Disordered" evidence="7">
    <location>
        <begin position="93"/>
        <end position="175"/>
    </location>
</feature>
<evidence type="ECO:0000256" key="4">
    <source>
        <dbReference type="ARBA" id="ARBA00022705"/>
    </source>
</evidence>
<dbReference type="AlphaFoldDB" id="A0A482VAC2"/>
<protein>
    <recommendedName>
        <fullName evidence="3 6">Origin recognition complex subunit 2</fullName>
    </recommendedName>
</protein>
<evidence type="ECO:0000256" key="2">
    <source>
        <dbReference type="ARBA" id="ARBA00007421"/>
    </source>
</evidence>
<dbReference type="OrthoDB" id="20198at2759"/>
<feature type="domain" description="Origin recognition complex subunit 2 RecA-like" evidence="8">
    <location>
        <begin position="232"/>
        <end position="391"/>
    </location>
</feature>
<evidence type="ECO:0000259" key="8">
    <source>
        <dbReference type="Pfam" id="PF04084"/>
    </source>
</evidence>
<keyword evidence="5 6" id="KW-0539">Nucleus</keyword>
<dbReference type="EMBL" id="QDEB01122565">
    <property type="protein sequence ID" value="RZB40081.1"/>
    <property type="molecule type" value="Genomic_DNA"/>
</dbReference>
<comment type="function">
    <text evidence="6">Component of the origin recognition complex (ORC) that binds origins of replication. DNA-binding is ATP-dependent. ORC is required to assemble the pre-replication complex necessary to initiate DNA replication.</text>
</comment>
<dbReference type="Pfam" id="PF04084">
    <property type="entry name" value="RecA-like_ORC2"/>
    <property type="match status" value="1"/>
</dbReference>
<gene>
    <name evidence="10" type="ORF">BDFB_011220</name>
</gene>
<comment type="subcellular location">
    <subcellularLocation>
        <location evidence="1 6">Nucleus</location>
    </subcellularLocation>
</comment>
<dbReference type="InterPro" id="IPR056773">
    <property type="entry name" value="WHD_ORC2"/>
</dbReference>
<keyword evidence="4 6" id="KW-0235">DNA replication</keyword>
<reference evidence="10 11" key="1">
    <citation type="submission" date="2017-03" db="EMBL/GenBank/DDBJ databases">
        <title>Genome of the blue death feigning beetle - Asbolus verrucosus.</title>
        <authorList>
            <person name="Rider S.D."/>
        </authorList>
    </citation>
    <scope>NUCLEOTIDE SEQUENCE [LARGE SCALE GENOMIC DNA]</scope>
    <source>
        <strain evidence="10">Butters</strain>
        <tissue evidence="10">Head and leg muscle</tissue>
    </source>
</reference>
<feature type="compositionally biased region" description="Basic and acidic residues" evidence="7">
    <location>
        <begin position="117"/>
        <end position="129"/>
    </location>
</feature>
<dbReference type="GO" id="GO:0005664">
    <property type="term" value="C:nuclear origin of replication recognition complex"/>
    <property type="evidence" value="ECO:0007669"/>
    <property type="project" value="UniProtKB-UniRule"/>
</dbReference>
<dbReference type="PANTHER" id="PTHR14052:SF0">
    <property type="entry name" value="ORIGIN RECOGNITION COMPLEX SUBUNIT 2"/>
    <property type="match status" value="1"/>
</dbReference>
<feature type="compositionally biased region" description="Polar residues" evidence="7">
    <location>
        <begin position="34"/>
        <end position="44"/>
    </location>
</feature>
<sequence>MEDAFEKQCTITPRRGQRQRKLSLKGIEYVSRTPRLSKTNVQRRSTSESESEECTGRVKPMVLHDNDILCGGKIFTFQTRKKCEAIINKTQAKPQNVPKTPHALRTKMKKSNIAAKVLDENDSSDKDFSDSGSEYVASDEEAETESTSSESDCSEATNKAQLVTTSKQIQTSKRQDKSYTIKTDDYFSNHSSKKIQTSNHTLDKLETPRLPQAQLQKLLSTVKIGRKHESAINKLTETNQSYFNKWLYLMHENVNILLYGLGSKRNVLSLFHEKCLKKLPTIVINGFFPSLTIKDVLDSIILDLLELKENPANIYEACELVEREFSYILDTHLYLIVHNIDLMRNSKAQNIFARLAAVKNIHLIASIDHINAPLIWDHSKLSKFNFTWWDVTTFETYIDETSFESSMMVQRTGTLALSSLRNVFLSLTSNSKGIYLILVKYQIENSKKQYYQGLAFRDLYSSCREQFLVSSDLALRAQLTEFVDHKM</sequence>
<evidence type="ECO:0000259" key="9">
    <source>
        <dbReference type="Pfam" id="PF24882"/>
    </source>
</evidence>
<comment type="subunit">
    <text evidence="6">Component of the origin recognition complex (ORC).</text>
</comment>
<feature type="domain" description="Origin recognition complex subunit 2 winged-helix" evidence="9">
    <location>
        <begin position="448"/>
        <end position="487"/>
    </location>
</feature>
<feature type="compositionally biased region" description="Low complexity" evidence="7">
    <location>
        <begin position="145"/>
        <end position="157"/>
    </location>
</feature>
<accession>A0A482VAC2</accession>
<proteinExistence type="inferred from homology"/>
<evidence type="ECO:0000313" key="11">
    <source>
        <dbReference type="Proteomes" id="UP000292052"/>
    </source>
</evidence>
<dbReference type="STRING" id="1661398.A0A482VAC2"/>
<feature type="compositionally biased region" description="Polar residues" evidence="7">
    <location>
        <begin position="158"/>
        <end position="172"/>
    </location>
</feature>
<dbReference type="GO" id="GO:0003688">
    <property type="term" value="F:DNA replication origin binding"/>
    <property type="evidence" value="ECO:0007669"/>
    <property type="project" value="UniProtKB-UniRule"/>
</dbReference>
<comment type="caution">
    <text evidence="10">The sequence shown here is derived from an EMBL/GenBank/DDBJ whole genome shotgun (WGS) entry which is preliminary data.</text>
</comment>
<organism evidence="10 11">
    <name type="scientific">Asbolus verrucosus</name>
    <name type="common">Desert ironclad beetle</name>
    <dbReference type="NCBI Taxonomy" id="1661398"/>
    <lineage>
        <taxon>Eukaryota</taxon>
        <taxon>Metazoa</taxon>
        <taxon>Ecdysozoa</taxon>
        <taxon>Arthropoda</taxon>
        <taxon>Hexapoda</taxon>
        <taxon>Insecta</taxon>
        <taxon>Pterygota</taxon>
        <taxon>Neoptera</taxon>
        <taxon>Endopterygota</taxon>
        <taxon>Coleoptera</taxon>
        <taxon>Polyphaga</taxon>
        <taxon>Cucujiformia</taxon>
        <taxon>Tenebrionidae</taxon>
        <taxon>Pimeliinae</taxon>
        <taxon>Asbolus</taxon>
    </lineage>
</organism>
<evidence type="ECO:0000256" key="1">
    <source>
        <dbReference type="ARBA" id="ARBA00004123"/>
    </source>
</evidence>
<dbReference type="InterPro" id="IPR007220">
    <property type="entry name" value="ORC2"/>
</dbReference>
<evidence type="ECO:0000256" key="7">
    <source>
        <dbReference type="SAM" id="MobiDB-lite"/>
    </source>
</evidence>
<dbReference type="Pfam" id="PF24882">
    <property type="entry name" value="WHD_ORC2"/>
    <property type="match status" value="1"/>
</dbReference>
<dbReference type="Proteomes" id="UP000292052">
    <property type="component" value="Unassembled WGS sequence"/>
</dbReference>
<evidence type="ECO:0000313" key="10">
    <source>
        <dbReference type="EMBL" id="RZB40081.1"/>
    </source>
</evidence>
<evidence type="ECO:0000256" key="3">
    <source>
        <dbReference type="ARBA" id="ARBA00019080"/>
    </source>
</evidence>
<feature type="region of interest" description="Disordered" evidence="7">
    <location>
        <begin position="1"/>
        <end position="55"/>
    </location>
</feature>
<dbReference type="InterPro" id="IPR056772">
    <property type="entry name" value="RecA-like_ORC2"/>
</dbReference>
<evidence type="ECO:0000256" key="6">
    <source>
        <dbReference type="RuleBase" id="RU368084"/>
    </source>
</evidence>
<keyword evidence="11" id="KW-1185">Reference proteome</keyword>
<dbReference type="PANTHER" id="PTHR14052">
    <property type="entry name" value="ORIGIN RECOGNITION COMPLEX SUBUNIT 2"/>
    <property type="match status" value="1"/>
</dbReference>